<reference evidence="2" key="1">
    <citation type="submission" date="2021-01" db="EMBL/GenBank/DDBJ databases">
        <title>Whole genome shotgun sequence of Virgisporangium aurantiacum NBRC 16421.</title>
        <authorList>
            <person name="Komaki H."/>
            <person name="Tamura T."/>
        </authorList>
    </citation>
    <scope>NUCLEOTIDE SEQUENCE</scope>
    <source>
        <strain evidence="2">NBRC 16421</strain>
    </source>
</reference>
<evidence type="ECO:0000259" key="1">
    <source>
        <dbReference type="Pfam" id="PF04738"/>
    </source>
</evidence>
<dbReference type="Proteomes" id="UP000612585">
    <property type="component" value="Unassembled WGS sequence"/>
</dbReference>
<organism evidence="2 3">
    <name type="scientific">Virgisporangium aurantiacum</name>
    <dbReference type="NCBI Taxonomy" id="175570"/>
    <lineage>
        <taxon>Bacteria</taxon>
        <taxon>Bacillati</taxon>
        <taxon>Actinomycetota</taxon>
        <taxon>Actinomycetes</taxon>
        <taxon>Micromonosporales</taxon>
        <taxon>Micromonosporaceae</taxon>
        <taxon>Virgisporangium</taxon>
    </lineage>
</organism>
<accession>A0A8J3ZHY0</accession>
<evidence type="ECO:0000313" key="3">
    <source>
        <dbReference type="Proteomes" id="UP000612585"/>
    </source>
</evidence>
<dbReference type="RefSeq" id="WP_204007742.1">
    <property type="nucleotide sequence ID" value="NZ_BOPG01000076.1"/>
</dbReference>
<dbReference type="EMBL" id="BOPG01000076">
    <property type="protein sequence ID" value="GIJ62220.1"/>
    <property type="molecule type" value="Genomic_DNA"/>
</dbReference>
<protein>
    <submittedName>
        <fullName evidence="2">Lantibiotic dehydratase</fullName>
    </submittedName>
</protein>
<dbReference type="InterPro" id="IPR006827">
    <property type="entry name" value="Lant_deHydtase_N"/>
</dbReference>
<dbReference type="AlphaFoldDB" id="A0A8J3ZHY0"/>
<evidence type="ECO:0000313" key="2">
    <source>
        <dbReference type="EMBL" id="GIJ62220.1"/>
    </source>
</evidence>
<name>A0A8J3ZHY0_9ACTN</name>
<proteinExistence type="predicted"/>
<comment type="caution">
    <text evidence="2">The sequence shown here is derived from an EMBL/GenBank/DDBJ whole genome shotgun (WGS) entry which is preliminary data.</text>
</comment>
<gene>
    <name evidence="2" type="ORF">Vau01_097360</name>
</gene>
<feature type="domain" description="Lantibiotic dehydratase N-terminal" evidence="1">
    <location>
        <begin position="68"/>
        <end position="504"/>
    </location>
</feature>
<dbReference type="Pfam" id="PF04738">
    <property type="entry name" value="Lant_dehydr_N"/>
    <property type="match status" value="1"/>
</dbReference>
<sequence>MTDAALVPIGAEWALWPVTALRSAGWPARLVLELADTGTAAGAADRPASDGRASAGRASDRLAAIVRTPRFREAVTWQNLPLMSNWLADYAARLAHGPAPLRHRRKREIQLARYVQRYTVKNDTIGFFGPIAWGRLAPDDPGVVSVHGGGAEASRSVHFEAWAIERLARRWSGDPDIRAHLCPTRDPSAVLLPDRLVLPRRRPVRLDAEEHAVLLHCDGRSTPEQVLRRVRESHPALGFASVLEIRSILARLVERGGARWTLDLPLDDLMETALADRLRALPDSPARTRYLDRLAALDRRRRHLATTRAPEELAERLTGLTTLVEELTAAPAWHGKLTRPDGRGVVWMDTVVDRDVRLGGGAIAELARPLELLLRCCRWITWRVAEETRAAAAAVLGREGSRLPVAMLLAELAPELSPRSSGLLTRVVRELQARVAKILGAGSGEREQRVRSGTIADAWTDAFGAPGPGWTAARIHSPDVMLAAAGEDAANRGDFRWVIGEIHVAVNTLDNRVFVRNQAHPGQIEALVARTFDHGRRFVPAFPTHWPGISARGYPPLTVDVPDRFVYWSLEPQDVLPADVPRIPVARLEAVARDGDVVVVDHHGDPVAPFVEFIGELLSFLVGNAFHPFAPAPYTPRVVIDRVVVNRETWRLTAARMLTGVPAAGGERRLVANLRAGGLCRFVFVWVPGERKPVFCDLDSGLLVGNVLRLVRRLPPEAEVRFQEMLPDFGGLWLCDPRRDRYTSEFRMVAVDGRPGAVT</sequence>
<keyword evidence="3" id="KW-1185">Reference proteome</keyword>